<dbReference type="OrthoDB" id="1550983at2"/>
<gene>
    <name evidence="1" type="ORF">SAMN05216554_0908</name>
</gene>
<dbReference type="STRING" id="381665.SAMN05216554_0908"/>
<evidence type="ECO:0000313" key="2">
    <source>
        <dbReference type="Proteomes" id="UP000198891"/>
    </source>
</evidence>
<dbReference type="RefSeq" id="WP_092549348.1">
    <property type="nucleotide sequence ID" value="NZ_FNPZ01000001.1"/>
</dbReference>
<organism evidence="1 2">
    <name type="scientific">Herbiconiux ginsengi</name>
    <dbReference type="NCBI Taxonomy" id="381665"/>
    <lineage>
        <taxon>Bacteria</taxon>
        <taxon>Bacillati</taxon>
        <taxon>Actinomycetota</taxon>
        <taxon>Actinomycetes</taxon>
        <taxon>Micrococcales</taxon>
        <taxon>Microbacteriaceae</taxon>
        <taxon>Herbiconiux</taxon>
    </lineage>
</organism>
<dbReference type="AlphaFoldDB" id="A0A1H3LBD1"/>
<name>A0A1H3LBD1_9MICO</name>
<dbReference type="Proteomes" id="UP000198891">
    <property type="component" value="Unassembled WGS sequence"/>
</dbReference>
<evidence type="ECO:0000313" key="1">
    <source>
        <dbReference type="EMBL" id="SDY61722.1"/>
    </source>
</evidence>
<reference evidence="1 2" key="1">
    <citation type="submission" date="2016-10" db="EMBL/GenBank/DDBJ databases">
        <authorList>
            <person name="de Groot N.N."/>
        </authorList>
    </citation>
    <scope>NUCLEOTIDE SEQUENCE [LARGE SCALE GENOMIC DNA]</scope>
    <source>
        <strain evidence="1 2">CGMCC 4.3491</strain>
    </source>
</reference>
<keyword evidence="2" id="KW-1185">Reference proteome</keyword>
<protein>
    <submittedName>
        <fullName evidence="1">Uncharacterized protein</fullName>
    </submittedName>
</protein>
<accession>A0A1H3LBD1</accession>
<dbReference type="EMBL" id="FNPZ01000001">
    <property type="protein sequence ID" value="SDY61722.1"/>
    <property type="molecule type" value="Genomic_DNA"/>
</dbReference>
<proteinExistence type="predicted"/>
<sequence length="112" mass="12212">MTVKLNRAGVSHARSLIESGAVVRDDWSEAAASAADENAFIEEHGFGEYAKWFLGVDSEKSEETKGRYSFPYGDFAKVRRGGVISAEGRAAQNDHDDIAKAAKRLLHLIDGD</sequence>